<dbReference type="InterPro" id="IPR015421">
    <property type="entry name" value="PyrdxlP-dep_Trfase_major"/>
</dbReference>
<comment type="cofactor">
    <cofactor evidence="1">
        <name>pyridoxal 5'-phosphate</name>
        <dbReference type="ChEBI" id="CHEBI:597326"/>
    </cofactor>
</comment>
<sequence length="108" mass="11407">MKPARISTRGATAPASPIRKLFPLAAAARARGTQVYALNIGQPDLPTPDAMWDAIRENPPAVLAYSPSEGIPELRQAMSEYYAGHGISLGPEQLMVTTGASEAISFAL</sequence>
<dbReference type="GO" id="GO:0006520">
    <property type="term" value="P:amino acid metabolic process"/>
    <property type="evidence" value="ECO:0007669"/>
    <property type="project" value="InterPro"/>
</dbReference>
<evidence type="ECO:0000256" key="5">
    <source>
        <dbReference type="ARBA" id="ARBA00022898"/>
    </source>
</evidence>
<evidence type="ECO:0000256" key="1">
    <source>
        <dbReference type="ARBA" id="ARBA00001933"/>
    </source>
</evidence>
<dbReference type="InterPro" id="IPR015422">
    <property type="entry name" value="PyrdxlP-dep_Trfase_small"/>
</dbReference>
<dbReference type="EMBL" id="JAGQHR010000226">
    <property type="protein sequence ID" value="MCA9727745.1"/>
    <property type="molecule type" value="Genomic_DNA"/>
</dbReference>
<evidence type="ECO:0000256" key="3">
    <source>
        <dbReference type="ARBA" id="ARBA00022576"/>
    </source>
</evidence>
<organism evidence="7 8">
    <name type="scientific">Eiseniibacteriota bacterium</name>
    <dbReference type="NCBI Taxonomy" id="2212470"/>
    <lineage>
        <taxon>Bacteria</taxon>
        <taxon>Candidatus Eiseniibacteriota</taxon>
    </lineage>
</organism>
<keyword evidence="3 7" id="KW-0032">Aminotransferase</keyword>
<keyword evidence="4" id="KW-0808">Transferase</keyword>
<accession>A0A956M0N1</accession>
<evidence type="ECO:0000256" key="4">
    <source>
        <dbReference type="ARBA" id="ARBA00022679"/>
    </source>
</evidence>
<dbReference type="Pfam" id="PF00155">
    <property type="entry name" value="Aminotran_1_2"/>
    <property type="match status" value="1"/>
</dbReference>
<dbReference type="InterPro" id="IPR015424">
    <property type="entry name" value="PyrdxlP-dep_Trfase"/>
</dbReference>
<name>A0A956M0N1_UNCEI</name>
<dbReference type="InterPro" id="IPR050596">
    <property type="entry name" value="AspAT/PAT-like"/>
</dbReference>
<dbReference type="GO" id="GO:0030170">
    <property type="term" value="F:pyridoxal phosphate binding"/>
    <property type="evidence" value="ECO:0007669"/>
    <property type="project" value="InterPro"/>
</dbReference>
<evidence type="ECO:0000313" key="7">
    <source>
        <dbReference type="EMBL" id="MCA9727745.1"/>
    </source>
</evidence>
<reference evidence="7" key="1">
    <citation type="submission" date="2020-04" db="EMBL/GenBank/DDBJ databases">
        <authorList>
            <person name="Zhang T."/>
        </authorList>
    </citation>
    <scope>NUCLEOTIDE SEQUENCE</scope>
    <source>
        <strain evidence="7">HKST-UBA01</strain>
    </source>
</reference>
<dbReference type="PANTHER" id="PTHR46383">
    <property type="entry name" value="ASPARTATE AMINOTRANSFERASE"/>
    <property type="match status" value="1"/>
</dbReference>
<feature type="domain" description="Aminotransferase class I/classII large" evidence="6">
    <location>
        <begin position="35"/>
        <end position="107"/>
    </location>
</feature>
<comment type="similarity">
    <text evidence="2">Belongs to the class-I pyridoxal-phosphate-dependent aminotransferase family.</text>
</comment>
<evidence type="ECO:0000259" key="6">
    <source>
        <dbReference type="Pfam" id="PF00155"/>
    </source>
</evidence>
<evidence type="ECO:0000313" key="8">
    <source>
        <dbReference type="Proteomes" id="UP000697710"/>
    </source>
</evidence>
<protein>
    <submittedName>
        <fullName evidence="7">Aminotransferase class I/II-fold pyridoxal phosphate-dependent enzyme</fullName>
    </submittedName>
</protein>
<gene>
    <name evidence="7" type="ORF">KC729_08685</name>
</gene>
<dbReference type="GO" id="GO:0008483">
    <property type="term" value="F:transaminase activity"/>
    <property type="evidence" value="ECO:0007669"/>
    <property type="project" value="UniProtKB-KW"/>
</dbReference>
<dbReference type="Gene3D" id="3.90.1150.10">
    <property type="entry name" value="Aspartate Aminotransferase, domain 1"/>
    <property type="match status" value="1"/>
</dbReference>
<feature type="non-terminal residue" evidence="7">
    <location>
        <position position="108"/>
    </location>
</feature>
<keyword evidence="5" id="KW-0663">Pyridoxal phosphate</keyword>
<dbReference type="Proteomes" id="UP000697710">
    <property type="component" value="Unassembled WGS sequence"/>
</dbReference>
<reference evidence="7" key="2">
    <citation type="journal article" date="2021" name="Microbiome">
        <title>Successional dynamics and alternative stable states in a saline activated sludge microbial community over 9 years.</title>
        <authorList>
            <person name="Wang Y."/>
            <person name="Ye J."/>
            <person name="Ju F."/>
            <person name="Liu L."/>
            <person name="Boyd J.A."/>
            <person name="Deng Y."/>
            <person name="Parks D.H."/>
            <person name="Jiang X."/>
            <person name="Yin X."/>
            <person name="Woodcroft B.J."/>
            <person name="Tyson G.W."/>
            <person name="Hugenholtz P."/>
            <person name="Polz M.F."/>
            <person name="Zhang T."/>
        </authorList>
    </citation>
    <scope>NUCLEOTIDE SEQUENCE</scope>
    <source>
        <strain evidence="7">HKST-UBA01</strain>
    </source>
</reference>
<proteinExistence type="inferred from homology"/>
<dbReference type="SUPFAM" id="SSF53383">
    <property type="entry name" value="PLP-dependent transferases"/>
    <property type="match status" value="1"/>
</dbReference>
<dbReference type="Gene3D" id="3.40.640.10">
    <property type="entry name" value="Type I PLP-dependent aspartate aminotransferase-like (Major domain)"/>
    <property type="match status" value="1"/>
</dbReference>
<comment type="caution">
    <text evidence="7">The sequence shown here is derived from an EMBL/GenBank/DDBJ whole genome shotgun (WGS) entry which is preliminary data.</text>
</comment>
<dbReference type="AlphaFoldDB" id="A0A956M0N1"/>
<dbReference type="PANTHER" id="PTHR46383:SF3">
    <property type="entry name" value="ASPARTATE AMINOTRANSFERASE-RELATED"/>
    <property type="match status" value="1"/>
</dbReference>
<evidence type="ECO:0000256" key="2">
    <source>
        <dbReference type="ARBA" id="ARBA00007441"/>
    </source>
</evidence>
<dbReference type="InterPro" id="IPR004839">
    <property type="entry name" value="Aminotransferase_I/II_large"/>
</dbReference>